<accession>A0ABD5S7P8</accession>
<evidence type="ECO:0000259" key="1">
    <source>
        <dbReference type="Pfam" id="PF09339"/>
    </source>
</evidence>
<evidence type="ECO:0000313" key="3">
    <source>
        <dbReference type="Proteomes" id="UP001596442"/>
    </source>
</evidence>
<dbReference type="AlphaFoldDB" id="A0ABD5S7P8"/>
<reference evidence="2 3" key="1">
    <citation type="journal article" date="2019" name="Int. J. Syst. Evol. Microbiol.">
        <title>The Global Catalogue of Microorganisms (GCM) 10K type strain sequencing project: providing services to taxonomists for standard genome sequencing and annotation.</title>
        <authorList>
            <consortium name="The Broad Institute Genomics Platform"/>
            <consortium name="The Broad Institute Genome Sequencing Center for Infectious Disease"/>
            <person name="Wu L."/>
            <person name="Ma J."/>
        </authorList>
    </citation>
    <scope>NUCLEOTIDE SEQUENCE [LARGE SCALE GENOMIC DNA]</scope>
    <source>
        <strain evidence="2 3">CGMCC 1.3239</strain>
    </source>
</reference>
<dbReference type="Gene3D" id="1.10.10.10">
    <property type="entry name" value="Winged helix-like DNA-binding domain superfamily/Winged helix DNA-binding domain"/>
    <property type="match status" value="1"/>
</dbReference>
<keyword evidence="3" id="KW-1185">Reference proteome</keyword>
<dbReference type="InterPro" id="IPR011991">
    <property type="entry name" value="ArsR-like_HTH"/>
</dbReference>
<dbReference type="InterPro" id="IPR005471">
    <property type="entry name" value="Tscrpt_reg_IclR_N"/>
</dbReference>
<dbReference type="InterPro" id="IPR036388">
    <property type="entry name" value="WH-like_DNA-bd_sf"/>
</dbReference>
<sequence length="76" mass="8488">MQMPIDDRILEALATSGLVLSPSVIAFNIDKARSEVNRRLSILVDHGLVERVKRGYYKITDIGEQYLSGEADPNDL</sequence>
<proteinExistence type="predicted"/>
<dbReference type="CDD" id="cd00090">
    <property type="entry name" value="HTH_ARSR"/>
    <property type="match status" value="1"/>
</dbReference>
<comment type="caution">
    <text evidence="2">The sequence shown here is derived from an EMBL/GenBank/DDBJ whole genome shotgun (WGS) entry which is preliminary data.</text>
</comment>
<gene>
    <name evidence="2" type="ORF">ACFQEU_00780</name>
</gene>
<dbReference type="EMBL" id="JBHSWW010000004">
    <property type="protein sequence ID" value="MFC6752012.1"/>
    <property type="molecule type" value="Genomic_DNA"/>
</dbReference>
<dbReference type="Proteomes" id="UP001596442">
    <property type="component" value="Unassembled WGS sequence"/>
</dbReference>
<evidence type="ECO:0000313" key="2">
    <source>
        <dbReference type="EMBL" id="MFC6752012.1"/>
    </source>
</evidence>
<protein>
    <submittedName>
        <fullName evidence="2">Winged helix-turn-helix domain-containing protein</fullName>
    </submittedName>
</protein>
<feature type="domain" description="HTH iclR-type" evidence="1">
    <location>
        <begin position="8"/>
        <end position="52"/>
    </location>
</feature>
<dbReference type="InterPro" id="IPR036390">
    <property type="entry name" value="WH_DNA-bd_sf"/>
</dbReference>
<name>A0ABD5S7P8_9EURY</name>
<dbReference type="RefSeq" id="WP_379778307.1">
    <property type="nucleotide sequence ID" value="NZ_JBHSWW010000004.1"/>
</dbReference>
<organism evidence="2 3">
    <name type="scientific">Halorubrum tibetense</name>
    <dbReference type="NCBI Taxonomy" id="175631"/>
    <lineage>
        <taxon>Archaea</taxon>
        <taxon>Methanobacteriati</taxon>
        <taxon>Methanobacteriota</taxon>
        <taxon>Stenosarchaea group</taxon>
        <taxon>Halobacteria</taxon>
        <taxon>Halobacteriales</taxon>
        <taxon>Haloferacaceae</taxon>
        <taxon>Halorubrum</taxon>
    </lineage>
</organism>
<dbReference type="Pfam" id="PF09339">
    <property type="entry name" value="HTH_IclR"/>
    <property type="match status" value="1"/>
</dbReference>
<dbReference type="SUPFAM" id="SSF46785">
    <property type="entry name" value="Winged helix' DNA-binding domain"/>
    <property type="match status" value="1"/>
</dbReference>